<gene>
    <name evidence="2" type="ORF">GCM10025874_13070</name>
</gene>
<dbReference type="Proteomes" id="UP001157160">
    <property type="component" value="Unassembled WGS sequence"/>
</dbReference>
<name>A0AA37UFJ3_9MICO</name>
<dbReference type="RefSeq" id="WP_284231240.1">
    <property type="nucleotide sequence ID" value="NZ_BSUL01000001.1"/>
</dbReference>
<evidence type="ECO:0000313" key="3">
    <source>
        <dbReference type="Proteomes" id="UP001157160"/>
    </source>
</evidence>
<comment type="caution">
    <text evidence="2">The sequence shown here is derived from an EMBL/GenBank/DDBJ whole genome shotgun (WGS) entry which is preliminary data.</text>
</comment>
<dbReference type="EMBL" id="BSUL01000001">
    <property type="protein sequence ID" value="GMA28054.1"/>
    <property type="molecule type" value="Genomic_DNA"/>
</dbReference>
<keyword evidence="3" id="KW-1185">Reference proteome</keyword>
<evidence type="ECO:0000313" key="2">
    <source>
        <dbReference type="EMBL" id="GMA28054.1"/>
    </source>
</evidence>
<keyword evidence="1" id="KW-1133">Transmembrane helix</keyword>
<keyword evidence="1" id="KW-0812">Transmembrane</keyword>
<feature type="transmembrane region" description="Helical" evidence="1">
    <location>
        <begin position="51"/>
        <end position="72"/>
    </location>
</feature>
<accession>A0AA37UFJ3</accession>
<keyword evidence="1" id="KW-0472">Membrane</keyword>
<sequence length="191" mass="19598">MSIPNEDEQLRERLARIDPAATLQPASETEILRMVQNTISTPARTSSRKPLFLGLGALAVGAAAAAVVGIVLTAPGGDVTRLSAPSGGGPAAMCAELTPETMAGADLAVAGTVVSINGDDVTLEVTERFTGESADRIVVAQQDPDLPSELSAGSFEQGQDYLISSIDGVITTCGQSGPASPELEQLYRAAF</sequence>
<dbReference type="AlphaFoldDB" id="A0AA37UFJ3"/>
<organism evidence="2 3">
    <name type="scientific">Arenivirga flava</name>
    <dbReference type="NCBI Taxonomy" id="1930060"/>
    <lineage>
        <taxon>Bacteria</taxon>
        <taxon>Bacillati</taxon>
        <taxon>Actinomycetota</taxon>
        <taxon>Actinomycetes</taxon>
        <taxon>Micrococcales</taxon>
        <taxon>Microbacteriaceae</taxon>
        <taxon>Arenivirga</taxon>
    </lineage>
</organism>
<reference evidence="2 3" key="1">
    <citation type="journal article" date="2014" name="Int. J. Syst. Evol. Microbiol.">
        <title>Complete genome sequence of Corynebacterium casei LMG S-19264T (=DSM 44701T), isolated from a smear-ripened cheese.</title>
        <authorList>
            <consortium name="US DOE Joint Genome Institute (JGI-PGF)"/>
            <person name="Walter F."/>
            <person name="Albersmeier A."/>
            <person name="Kalinowski J."/>
            <person name="Ruckert C."/>
        </authorList>
    </citation>
    <scope>NUCLEOTIDE SEQUENCE [LARGE SCALE GENOMIC DNA]</scope>
    <source>
        <strain evidence="2 3">NBRC 112289</strain>
    </source>
</reference>
<proteinExistence type="predicted"/>
<protein>
    <submittedName>
        <fullName evidence="2">Uncharacterized protein</fullName>
    </submittedName>
</protein>
<evidence type="ECO:0000256" key="1">
    <source>
        <dbReference type="SAM" id="Phobius"/>
    </source>
</evidence>